<organism evidence="2 3">
    <name type="scientific">Methanospirillum lacunae</name>
    <dbReference type="NCBI Taxonomy" id="668570"/>
    <lineage>
        <taxon>Archaea</taxon>
        <taxon>Methanobacteriati</taxon>
        <taxon>Methanobacteriota</taxon>
        <taxon>Stenosarchaea group</taxon>
        <taxon>Methanomicrobia</taxon>
        <taxon>Methanomicrobiales</taxon>
        <taxon>Methanospirillaceae</taxon>
        <taxon>Methanospirillum</taxon>
    </lineage>
</organism>
<gene>
    <name evidence="2" type="ORF">DK846_13955</name>
</gene>
<dbReference type="Pfam" id="PF01041">
    <property type="entry name" value="DegT_DnrJ_EryC1"/>
    <property type="match status" value="1"/>
</dbReference>
<dbReference type="PANTHER" id="PTHR30244">
    <property type="entry name" value="TRANSAMINASE"/>
    <property type="match status" value="1"/>
</dbReference>
<dbReference type="Proteomes" id="UP000245657">
    <property type="component" value="Unassembled WGS sequence"/>
</dbReference>
<dbReference type="InterPro" id="IPR015424">
    <property type="entry name" value="PyrdxlP-dep_Trfase"/>
</dbReference>
<evidence type="ECO:0000313" key="2">
    <source>
        <dbReference type="EMBL" id="PWR70710.1"/>
    </source>
</evidence>
<dbReference type="PIRSF" id="PIRSF000390">
    <property type="entry name" value="PLP_StrS"/>
    <property type="match status" value="1"/>
</dbReference>
<dbReference type="OrthoDB" id="10355at2157"/>
<dbReference type="GO" id="GO:0000271">
    <property type="term" value="P:polysaccharide biosynthetic process"/>
    <property type="evidence" value="ECO:0007669"/>
    <property type="project" value="TreeGrafter"/>
</dbReference>
<dbReference type="InterPro" id="IPR015422">
    <property type="entry name" value="PyrdxlP-dep_Trfase_small"/>
</dbReference>
<protein>
    <submittedName>
        <fullName evidence="2">DegT/DnrJ/EryC1/StrS family aminotransferase</fullName>
    </submittedName>
</protein>
<comment type="caution">
    <text evidence="2">The sequence shown here is derived from an EMBL/GenBank/DDBJ whole genome shotgun (WGS) entry which is preliminary data.</text>
</comment>
<dbReference type="Gene3D" id="3.90.1150.10">
    <property type="entry name" value="Aspartate Aminotransferase, domain 1"/>
    <property type="match status" value="1"/>
</dbReference>
<comment type="similarity">
    <text evidence="1">Belongs to the DegT/DnrJ/EryC1 family.</text>
</comment>
<dbReference type="EMBL" id="QGMY01000010">
    <property type="protein sequence ID" value="PWR70710.1"/>
    <property type="molecule type" value="Genomic_DNA"/>
</dbReference>
<dbReference type="Gene3D" id="3.40.640.10">
    <property type="entry name" value="Type I PLP-dependent aspartate aminotransferase-like (Major domain)"/>
    <property type="match status" value="1"/>
</dbReference>
<dbReference type="AlphaFoldDB" id="A0A2V2MWV3"/>
<name>A0A2V2MWV3_9EURY</name>
<dbReference type="GO" id="GO:0008483">
    <property type="term" value="F:transaminase activity"/>
    <property type="evidence" value="ECO:0007669"/>
    <property type="project" value="UniProtKB-KW"/>
</dbReference>
<evidence type="ECO:0000256" key="1">
    <source>
        <dbReference type="RuleBase" id="RU004508"/>
    </source>
</evidence>
<proteinExistence type="inferred from homology"/>
<dbReference type="PANTHER" id="PTHR30244:SF34">
    <property type="entry name" value="DTDP-4-AMINO-4,6-DIDEOXYGALACTOSE TRANSAMINASE"/>
    <property type="match status" value="1"/>
</dbReference>
<accession>A0A2V2MWV3</accession>
<evidence type="ECO:0000313" key="3">
    <source>
        <dbReference type="Proteomes" id="UP000245657"/>
    </source>
</evidence>
<reference evidence="2 3" key="1">
    <citation type="submission" date="2018-05" db="EMBL/GenBank/DDBJ databases">
        <title>Draft genome of Methanospirillum lacunae Ki8-1.</title>
        <authorList>
            <person name="Dueholm M.S."/>
            <person name="Nielsen P.H."/>
            <person name="Bakmann L.F."/>
            <person name="Otzen D.E."/>
        </authorList>
    </citation>
    <scope>NUCLEOTIDE SEQUENCE [LARGE SCALE GENOMIC DNA]</scope>
    <source>
        <strain evidence="2 3">Ki8-1</strain>
    </source>
</reference>
<dbReference type="InterPro" id="IPR000653">
    <property type="entry name" value="DegT/StrS_aminotransferase"/>
</dbReference>
<keyword evidence="2" id="KW-0032">Aminotransferase</keyword>
<dbReference type="GO" id="GO:0030170">
    <property type="term" value="F:pyridoxal phosphate binding"/>
    <property type="evidence" value="ECO:0007669"/>
    <property type="project" value="TreeGrafter"/>
</dbReference>
<sequence>MTWNIPLFKMYWDQNDLNAITTTLSSGMNWAVGSEVTHFEHDLSENIGTKYCLTFNSGTSALHASLLAYEVGKSDEVIVPSFTFIATANAPLFVGAKPVFADIEEKTLGLSPESVLEHITPKTKAIIPVHYGGCPCMIHELREIADDHNLILIEDAAESFGAKIKGVKVGTFGDSAMLSFCQNKIITTGEGGAIVTDSRKLYEKMKLIRSHGRLETSDYFSSQEPMDYITLGYNFRLSNIAASLGLTQLQKVDTMIQMRKKIAEKYVTLLKKYAPKASPMLSPYGYDHVYQLFSVRLLDRNRLMEFLTSKGIMSKIYFPPVHLTHYYKKKLGYEISLPITETVAENIVSLPIYPGMSDEDLRTVVEAVGEFYQENQ</sequence>
<dbReference type="CDD" id="cd00616">
    <property type="entry name" value="AHBA_syn"/>
    <property type="match status" value="1"/>
</dbReference>
<dbReference type="InterPro" id="IPR015421">
    <property type="entry name" value="PyrdxlP-dep_Trfase_major"/>
</dbReference>
<keyword evidence="2" id="KW-0808">Transferase</keyword>
<keyword evidence="1" id="KW-0663">Pyridoxal phosphate</keyword>
<dbReference type="SUPFAM" id="SSF53383">
    <property type="entry name" value="PLP-dependent transferases"/>
    <property type="match status" value="1"/>
</dbReference>
<keyword evidence="3" id="KW-1185">Reference proteome</keyword>